<reference evidence="1" key="1">
    <citation type="journal article" date="2014" name="Front. Microbiol.">
        <title>High frequency of phylogenetically diverse reductive dehalogenase-homologous genes in deep subseafloor sedimentary metagenomes.</title>
        <authorList>
            <person name="Kawai M."/>
            <person name="Futagami T."/>
            <person name="Toyoda A."/>
            <person name="Takaki Y."/>
            <person name="Nishi S."/>
            <person name="Hori S."/>
            <person name="Arai W."/>
            <person name="Tsubouchi T."/>
            <person name="Morono Y."/>
            <person name="Uchiyama I."/>
            <person name="Ito T."/>
            <person name="Fujiyama A."/>
            <person name="Inagaki F."/>
            <person name="Takami H."/>
        </authorList>
    </citation>
    <scope>NUCLEOTIDE SEQUENCE</scope>
    <source>
        <strain evidence="1">Expedition CK06-06</strain>
    </source>
</reference>
<accession>X0Y242</accession>
<comment type="caution">
    <text evidence="1">The sequence shown here is derived from an EMBL/GenBank/DDBJ whole genome shotgun (WGS) entry which is preliminary data.</text>
</comment>
<dbReference type="InterPro" id="IPR029063">
    <property type="entry name" value="SAM-dependent_MTases_sf"/>
</dbReference>
<name>X0Y242_9ZZZZ</name>
<dbReference type="Gene3D" id="3.40.50.150">
    <property type="entry name" value="Vaccinia Virus protein VP39"/>
    <property type="match status" value="1"/>
</dbReference>
<dbReference type="EMBL" id="BARS01056417">
    <property type="protein sequence ID" value="GAG42823.1"/>
    <property type="molecule type" value="Genomic_DNA"/>
</dbReference>
<organism evidence="1">
    <name type="scientific">marine sediment metagenome</name>
    <dbReference type="NCBI Taxonomy" id="412755"/>
    <lineage>
        <taxon>unclassified sequences</taxon>
        <taxon>metagenomes</taxon>
        <taxon>ecological metagenomes</taxon>
    </lineage>
</organism>
<evidence type="ECO:0000313" key="1">
    <source>
        <dbReference type="EMBL" id="GAG42823.1"/>
    </source>
</evidence>
<sequence length="131" mass="14730">MIETGDNWEMRLGDCVEEVGKMADESIGYSVFSPPFASLYTYSDDPRDMGNCTGTPEFLEHFAYLATELARVLEPGRLVSMHCMLLPTSIVRDGRIGLRDFRGDLIRAMESAGFIFHSEVVIWKDPVTAMQ</sequence>
<evidence type="ECO:0008006" key="2">
    <source>
        <dbReference type="Google" id="ProtNLM"/>
    </source>
</evidence>
<protein>
    <recommendedName>
        <fullName evidence="2">DNA methylase N-4/N-6 domain-containing protein</fullName>
    </recommendedName>
</protein>
<gene>
    <name evidence="1" type="ORF">S01H1_83092</name>
</gene>
<feature type="non-terminal residue" evidence="1">
    <location>
        <position position="131"/>
    </location>
</feature>
<dbReference type="SUPFAM" id="SSF53335">
    <property type="entry name" value="S-adenosyl-L-methionine-dependent methyltransferases"/>
    <property type="match status" value="1"/>
</dbReference>
<dbReference type="AlphaFoldDB" id="X0Y242"/>
<proteinExistence type="predicted"/>